<dbReference type="NCBIfam" id="TIGR02229">
    <property type="entry name" value="caa3_sub_IV"/>
    <property type="match status" value="1"/>
</dbReference>
<feature type="transmembrane region" description="Helical" evidence="6">
    <location>
        <begin position="38"/>
        <end position="59"/>
    </location>
</feature>
<dbReference type="InterPro" id="IPR005171">
    <property type="entry name" value="Cyt_c_oxidase_su4_prok"/>
</dbReference>
<keyword evidence="3 6" id="KW-0812">Transmembrane</keyword>
<organism evidence="7 8">
    <name type="scientific">Bordetella genomosp. 10</name>
    <dbReference type="NCBI Taxonomy" id="1416804"/>
    <lineage>
        <taxon>Bacteria</taxon>
        <taxon>Pseudomonadati</taxon>
        <taxon>Pseudomonadota</taxon>
        <taxon>Betaproteobacteria</taxon>
        <taxon>Burkholderiales</taxon>
        <taxon>Alcaligenaceae</taxon>
        <taxon>Bordetella</taxon>
    </lineage>
</organism>
<protein>
    <recommendedName>
        <fullName evidence="9">Caa(3)-type oxidase subunit IV</fullName>
    </recommendedName>
</protein>
<dbReference type="EMBL" id="NEVM01000002">
    <property type="protein sequence ID" value="OZI34804.1"/>
    <property type="molecule type" value="Genomic_DNA"/>
</dbReference>
<dbReference type="AlphaFoldDB" id="A0A261SBN2"/>
<keyword evidence="8" id="KW-1185">Reference proteome</keyword>
<proteinExistence type="predicted"/>
<evidence type="ECO:0008006" key="9">
    <source>
        <dbReference type="Google" id="ProtNLM"/>
    </source>
</evidence>
<gene>
    <name evidence="7" type="ORF">CAL29_15155</name>
</gene>
<dbReference type="Proteomes" id="UP000216020">
    <property type="component" value="Unassembled WGS sequence"/>
</dbReference>
<dbReference type="InterPro" id="IPR011743">
    <property type="entry name" value="Caa3_sub_IV"/>
</dbReference>
<evidence type="ECO:0000256" key="3">
    <source>
        <dbReference type="ARBA" id="ARBA00022692"/>
    </source>
</evidence>
<dbReference type="OrthoDB" id="8641699at2"/>
<evidence type="ECO:0000256" key="1">
    <source>
        <dbReference type="ARBA" id="ARBA00004651"/>
    </source>
</evidence>
<evidence type="ECO:0000256" key="6">
    <source>
        <dbReference type="SAM" id="Phobius"/>
    </source>
</evidence>
<comment type="subcellular location">
    <subcellularLocation>
        <location evidence="1">Cell membrane</location>
        <topology evidence="1">Multi-pass membrane protein</topology>
    </subcellularLocation>
</comment>
<dbReference type="Pfam" id="PF03626">
    <property type="entry name" value="COX4_pro"/>
    <property type="match status" value="1"/>
</dbReference>
<comment type="caution">
    <text evidence="7">The sequence shown here is derived from an EMBL/GenBank/DDBJ whole genome shotgun (WGS) entry which is preliminary data.</text>
</comment>
<evidence type="ECO:0000313" key="7">
    <source>
        <dbReference type="EMBL" id="OZI34804.1"/>
    </source>
</evidence>
<evidence type="ECO:0000256" key="5">
    <source>
        <dbReference type="ARBA" id="ARBA00023136"/>
    </source>
</evidence>
<evidence type="ECO:0000313" key="8">
    <source>
        <dbReference type="Proteomes" id="UP000216020"/>
    </source>
</evidence>
<reference evidence="8" key="1">
    <citation type="submission" date="2017-05" db="EMBL/GenBank/DDBJ databases">
        <title>Complete and WGS of Bordetella genogroups.</title>
        <authorList>
            <person name="Spilker T."/>
            <person name="Lipuma J."/>
        </authorList>
    </citation>
    <scope>NUCLEOTIDE SEQUENCE [LARGE SCALE GENOMIC DNA]</scope>
    <source>
        <strain evidence="8">AU16122</strain>
    </source>
</reference>
<keyword evidence="2" id="KW-1003">Cell membrane</keyword>
<feature type="transmembrane region" description="Helical" evidence="6">
    <location>
        <begin position="94"/>
        <end position="115"/>
    </location>
</feature>
<accession>A0A261SBN2</accession>
<evidence type="ECO:0000256" key="2">
    <source>
        <dbReference type="ARBA" id="ARBA00022475"/>
    </source>
</evidence>
<dbReference type="GO" id="GO:0005886">
    <property type="term" value="C:plasma membrane"/>
    <property type="evidence" value="ECO:0007669"/>
    <property type="project" value="UniProtKB-SubCell"/>
</dbReference>
<feature type="transmembrane region" description="Helical" evidence="6">
    <location>
        <begin position="65"/>
        <end position="87"/>
    </location>
</feature>
<keyword evidence="5 6" id="KW-0472">Membrane</keyword>
<sequence>MGFPVSHPLSGGTRIMKIENPESQILDDGLRRRRRRLLAIWALLLFLAALTVGTAYIPLGSLNMPLNILIAGIKAVLIGVFFMHLAAPQAVPRLVCALAGLMLVIMFALSGVDYYTRDDQGGQPPPVSYSPPA</sequence>
<keyword evidence="4 6" id="KW-1133">Transmembrane helix</keyword>
<evidence type="ECO:0000256" key="4">
    <source>
        <dbReference type="ARBA" id="ARBA00022989"/>
    </source>
</evidence>
<name>A0A261SBN2_9BORD</name>